<evidence type="ECO:0000313" key="1">
    <source>
        <dbReference type="EMBL" id="SDH55907.1"/>
    </source>
</evidence>
<accession>A0A1G8DDW7</accession>
<protein>
    <submittedName>
        <fullName evidence="1">Uncharacterized protein YpmS</fullName>
    </submittedName>
</protein>
<gene>
    <name evidence="1" type="ORF">SAMN05192534_10757</name>
</gene>
<dbReference type="Proteomes" id="UP000199163">
    <property type="component" value="Unassembled WGS sequence"/>
</dbReference>
<keyword evidence="2" id="KW-1185">Reference proteome</keyword>
<dbReference type="Pfam" id="PF09911">
    <property type="entry name" value="DUF2140"/>
    <property type="match status" value="1"/>
</dbReference>
<proteinExistence type="predicted"/>
<dbReference type="InterPro" id="IPR018672">
    <property type="entry name" value="DUF2140"/>
</dbReference>
<dbReference type="AlphaFoldDB" id="A0A1G8DDW7"/>
<organism evidence="1 2">
    <name type="scientific">Alteribacillus persepolensis</name>
    <dbReference type="NCBI Taxonomy" id="568899"/>
    <lineage>
        <taxon>Bacteria</taxon>
        <taxon>Bacillati</taxon>
        <taxon>Bacillota</taxon>
        <taxon>Bacilli</taxon>
        <taxon>Bacillales</taxon>
        <taxon>Bacillaceae</taxon>
        <taxon>Alteribacillus</taxon>
    </lineage>
</organism>
<evidence type="ECO:0000313" key="2">
    <source>
        <dbReference type="Proteomes" id="UP000199163"/>
    </source>
</evidence>
<name>A0A1G8DDW7_9BACI</name>
<reference evidence="1 2" key="1">
    <citation type="submission" date="2016-10" db="EMBL/GenBank/DDBJ databases">
        <authorList>
            <person name="de Groot N.N."/>
        </authorList>
    </citation>
    <scope>NUCLEOTIDE SEQUENCE [LARGE SCALE GENOMIC DNA]</scope>
    <source>
        <strain evidence="1 2">DSM 21632</strain>
    </source>
</reference>
<dbReference type="STRING" id="568899.SAMN05192534_10757"/>
<dbReference type="EMBL" id="FNDK01000007">
    <property type="protein sequence ID" value="SDH55907.1"/>
    <property type="molecule type" value="Genomic_DNA"/>
</dbReference>
<sequence>MENNRHTNEEESFEEYLSIHMTSSQLEKLLNDELEGMDASIYDNHIRISSSYQLLGRTIQIFMDFVPEIHNGNIVLNETGFTAGNLPLSGSRVLSLMQQQSSLPSYIEIQSSRSRVLIHLDELSIADTYEVKAEMFNLEDDKITFLLGKTESQ</sequence>